<dbReference type="Pfam" id="PF00651">
    <property type="entry name" value="BTB"/>
    <property type="match status" value="1"/>
</dbReference>
<keyword evidence="2" id="KW-0677">Repeat</keyword>
<dbReference type="PANTHER" id="PTHR45632:SF3">
    <property type="entry name" value="KELCH-LIKE PROTEIN 32"/>
    <property type="match status" value="1"/>
</dbReference>
<dbReference type="Pfam" id="PF01344">
    <property type="entry name" value="Kelch_1"/>
    <property type="match status" value="5"/>
</dbReference>
<evidence type="ECO:0000256" key="1">
    <source>
        <dbReference type="ARBA" id="ARBA00022441"/>
    </source>
</evidence>
<dbReference type="Gene3D" id="3.30.710.10">
    <property type="entry name" value="Potassium Channel Kv1.1, Chain A"/>
    <property type="match status" value="1"/>
</dbReference>
<sequence>MEVAASPYLDSNSGLKEFRDQLNEIREQELFCDVKIRLNNGENCTLSVHRAILASCSPFFRSLFTSAMADSKKVEILLPEISKEEIETIIQFAYTNQVDLSPDTIESIFIAADRLHVLGLLKLCANYLEENVDPLNAVGVYRLAHHCHCRFLEVRVENYIVTHFDQVWKESAEFLQLHINELLPILQHNRLNVPTENMVVQASMRWVHHYPKRKRHYYDLLATARLGRCDKFFIEDVILKNKTIMAQKACRDLVYKAYAMSQFTLLQKTQNYLNAPCYMLMPRNPHGVIFILGGWTNDSVCGHMESYDNRVGRWYSLKTTVEEKPLAYHALVTHGRFVYVIGGFTTATCLNTVKRWDPLEEQWEVIANMHDKRCYVGAAAIDNYVYACGGFDGETRHSSAEKYCPQKNQWCYIAPMRSIRSDSGVCALDGLLYVCGGFDGGACLISTEVYSPKTNQWTMIEDMGIHRSGVAVASFEGYIYVLGGFNGLQRLGSVERYHPATKKWSTVNGMSHSRSNFAITTLERKIYAIGGFNGTSTSNTVECYDIDKDEWTTVKNLVVGRSATSACTVYGLLNVMDYTFFTKDLPYQQRSNAISTRV</sequence>
<organism evidence="4 5">
    <name type="scientific">Lottia gigantea</name>
    <name type="common">Giant owl limpet</name>
    <dbReference type="NCBI Taxonomy" id="225164"/>
    <lineage>
        <taxon>Eukaryota</taxon>
        <taxon>Metazoa</taxon>
        <taxon>Spiralia</taxon>
        <taxon>Lophotrochozoa</taxon>
        <taxon>Mollusca</taxon>
        <taxon>Gastropoda</taxon>
        <taxon>Patellogastropoda</taxon>
        <taxon>Lottioidea</taxon>
        <taxon>Lottiidae</taxon>
        <taxon>Lottia</taxon>
    </lineage>
</organism>
<dbReference type="PANTHER" id="PTHR45632">
    <property type="entry name" value="LD33804P"/>
    <property type="match status" value="1"/>
</dbReference>
<dbReference type="OMA" id="CYVSAVE"/>
<gene>
    <name evidence="4" type="ORF">LOTGIDRAFT_197896</name>
</gene>
<dbReference type="RefSeq" id="XP_009066788.1">
    <property type="nucleotide sequence ID" value="XM_009068540.1"/>
</dbReference>
<evidence type="ECO:0000313" key="5">
    <source>
        <dbReference type="Proteomes" id="UP000030746"/>
    </source>
</evidence>
<dbReference type="InterPro" id="IPR017096">
    <property type="entry name" value="BTB-kelch_protein"/>
</dbReference>
<dbReference type="PIRSF" id="PIRSF037037">
    <property type="entry name" value="Kelch-like_protein_gigaxonin"/>
    <property type="match status" value="1"/>
</dbReference>
<dbReference type="InterPro" id="IPR011705">
    <property type="entry name" value="BACK"/>
</dbReference>
<dbReference type="SMART" id="SM00225">
    <property type="entry name" value="BTB"/>
    <property type="match status" value="1"/>
</dbReference>
<reference evidence="4 5" key="1">
    <citation type="journal article" date="2013" name="Nature">
        <title>Insights into bilaterian evolution from three spiralian genomes.</title>
        <authorList>
            <person name="Simakov O."/>
            <person name="Marletaz F."/>
            <person name="Cho S.J."/>
            <person name="Edsinger-Gonzales E."/>
            <person name="Havlak P."/>
            <person name="Hellsten U."/>
            <person name="Kuo D.H."/>
            <person name="Larsson T."/>
            <person name="Lv J."/>
            <person name="Arendt D."/>
            <person name="Savage R."/>
            <person name="Osoegawa K."/>
            <person name="de Jong P."/>
            <person name="Grimwood J."/>
            <person name="Chapman J.A."/>
            <person name="Shapiro H."/>
            <person name="Aerts A."/>
            <person name="Otillar R.P."/>
            <person name="Terry A.Y."/>
            <person name="Boore J.L."/>
            <person name="Grigoriev I.V."/>
            <person name="Lindberg D.R."/>
            <person name="Seaver E.C."/>
            <person name="Weisblat D.A."/>
            <person name="Putnam N.H."/>
            <person name="Rokhsar D.S."/>
        </authorList>
    </citation>
    <scope>NUCLEOTIDE SEQUENCE [LARGE SCALE GENOMIC DNA]</scope>
</reference>
<keyword evidence="1" id="KW-0880">Kelch repeat</keyword>
<dbReference type="SMART" id="SM00612">
    <property type="entry name" value="Kelch"/>
    <property type="match status" value="6"/>
</dbReference>
<dbReference type="Proteomes" id="UP000030746">
    <property type="component" value="Unassembled WGS sequence"/>
</dbReference>
<evidence type="ECO:0000256" key="2">
    <source>
        <dbReference type="ARBA" id="ARBA00022737"/>
    </source>
</evidence>
<dbReference type="Pfam" id="PF07707">
    <property type="entry name" value="BACK"/>
    <property type="match status" value="1"/>
</dbReference>
<dbReference type="PROSITE" id="PS50097">
    <property type="entry name" value="BTB"/>
    <property type="match status" value="1"/>
</dbReference>
<dbReference type="EMBL" id="KB203855">
    <property type="protein sequence ID" value="ESO82599.1"/>
    <property type="molecule type" value="Genomic_DNA"/>
</dbReference>
<dbReference type="Gene3D" id="2.120.10.80">
    <property type="entry name" value="Kelch-type beta propeller"/>
    <property type="match status" value="2"/>
</dbReference>
<dbReference type="CTD" id="20245277"/>
<dbReference type="InterPro" id="IPR011333">
    <property type="entry name" value="SKP1/BTB/POZ_sf"/>
</dbReference>
<dbReference type="SMART" id="SM00875">
    <property type="entry name" value="BACK"/>
    <property type="match status" value="1"/>
</dbReference>
<feature type="domain" description="BTB" evidence="3">
    <location>
        <begin position="32"/>
        <end position="102"/>
    </location>
</feature>
<name>V4B2I2_LOTGI</name>
<dbReference type="SUPFAM" id="SSF117281">
    <property type="entry name" value="Kelch motif"/>
    <property type="match status" value="1"/>
</dbReference>
<dbReference type="GeneID" id="20245277"/>
<dbReference type="InterPro" id="IPR006652">
    <property type="entry name" value="Kelch_1"/>
</dbReference>
<dbReference type="InterPro" id="IPR015915">
    <property type="entry name" value="Kelch-typ_b-propeller"/>
</dbReference>
<dbReference type="SUPFAM" id="SSF54695">
    <property type="entry name" value="POZ domain"/>
    <property type="match status" value="1"/>
</dbReference>
<proteinExistence type="predicted"/>
<accession>V4B2I2</accession>
<keyword evidence="5" id="KW-1185">Reference proteome</keyword>
<protein>
    <recommendedName>
        <fullName evidence="3">BTB domain-containing protein</fullName>
    </recommendedName>
</protein>
<evidence type="ECO:0000313" key="4">
    <source>
        <dbReference type="EMBL" id="ESO82599.1"/>
    </source>
</evidence>
<dbReference type="OrthoDB" id="191037at2759"/>
<dbReference type="AlphaFoldDB" id="V4B2I2"/>
<dbReference type="STRING" id="225164.V4B2I2"/>
<dbReference type="HOGENOM" id="CLU_004253_14_1_1"/>
<evidence type="ECO:0000259" key="3">
    <source>
        <dbReference type="PROSITE" id="PS50097"/>
    </source>
</evidence>
<dbReference type="KEGG" id="lgi:LOTGIDRAFT_197896"/>
<dbReference type="Gene3D" id="1.25.40.420">
    <property type="match status" value="1"/>
</dbReference>
<dbReference type="InterPro" id="IPR000210">
    <property type="entry name" value="BTB/POZ_dom"/>
</dbReference>